<protein>
    <recommendedName>
        <fullName evidence="4">Salt-induced outer membrane protein</fullName>
    </recommendedName>
</protein>
<accession>H5TDP3</accession>
<evidence type="ECO:0000313" key="2">
    <source>
        <dbReference type="EMBL" id="GAB56420.1"/>
    </source>
</evidence>
<dbReference type="Proteomes" id="UP000053586">
    <property type="component" value="Unassembled WGS sequence"/>
</dbReference>
<gene>
    <name evidence="2" type="ORF">GPUN_2305</name>
</gene>
<sequence>MNKQLIAFAMLSLCCAAPAFAQEKKEAKELEMDGEFGFIFTTGNTETTSASVGLNVKQELENWSNEYLIKGLYKRDTIESEMGEDIEQTSAQKFFASAQGNFKLANPSYRLFGFASYEDDRFSNFKYQATLAAGWNQKLWDDEKSNFSYSVGPGYAFAEEQSGKSQNGIIVRGALNYGLSLSETARFTQNLSTEIGSDNTKSRSETAVTAQIAGGLSMKLSLKLDHNSDVGENVDKLDTETAVTLVYTFF</sequence>
<evidence type="ECO:0000256" key="1">
    <source>
        <dbReference type="SAM" id="SignalP"/>
    </source>
</evidence>
<dbReference type="InterPro" id="IPR007433">
    <property type="entry name" value="DUF481"/>
</dbReference>
<evidence type="ECO:0000313" key="3">
    <source>
        <dbReference type="Proteomes" id="UP000053586"/>
    </source>
</evidence>
<keyword evidence="3" id="KW-1185">Reference proteome</keyword>
<feature type="signal peptide" evidence="1">
    <location>
        <begin position="1"/>
        <end position="21"/>
    </location>
</feature>
<dbReference type="AlphaFoldDB" id="H5TDP3"/>
<feature type="chain" id="PRO_5003598264" description="Salt-induced outer membrane protein" evidence="1">
    <location>
        <begin position="22"/>
        <end position="250"/>
    </location>
</feature>
<dbReference type="eggNOG" id="COG3137">
    <property type="taxonomic scope" value="Bacteria"/>
</dbReference>
<proteinExistence type="predicted"/>
<comment type="caution">
    <text evidence="2">The sequence shown here is derived from an EMBL/GenBank/DDBJ whole genome shotgun (WGS) entry which is preliminary data.</text>
</comment>
<reference evidence="2 3" key="1">
    <citation type="journal article" date="2012" name="J. Bacteriol.">
        <title>Genome sequence of proteorhodopsin-containing sea ice bacterium Glaciecola punicea ACAM 611T.</title>
        <authorList>
            <person name="Qin Q.-L."/>
            <person name="Xie B.-B."/>
            <person name="Shu Y.-L."/>
            <person name="Rong J.-C."/>
            <person name="Zhao D.-L."/>
            <person name="Zhang X.-Y."/>
            <person name="Chen X.-L."/>
            <person name="Zhou B.-C."/>
            <person name="Zhanga Y.-Z."/>
        </authorList>
    </citation>
    <scope>NUCLEOTIDE SEQUENCE [LARGE SCALE GENOMIC DNA]</scope>
    <source>
        <strain evidence="2 3">ACAM 611</strain>
    </source>
</reference>
<dbReference type="RefSeq" id="WP_006006546.1">
    <property type="nucleotide sequence ID" value="NZ_BAET01000028.1"/>
</dbReference>
<organism evidence="2 3">
    <name type="scientific">Glaciecola punicea ACAM 611</name>
    <dbReference type="NCBI Taxonomy" id="1121923"/>
    <lineage>
        <taxon>Bacteria</taxon>
        <taxon>Pseudomonadati</taxon>
        <taxon>Pseudomonadota</taxon>
        <taxon>Gammaproteobacteria</taxon>
        <taxon>Alteromonadales</taxon>
        <taxon>Alteromonadaceae</taxon>
        <taxon>Glaciecola</taxon>
    </lineage>
</organism>
<keyword evidence="1" id="KW-0732">Signal</keyword>
<dbReference type="Pfam" id="PF04338">
    <property type="entry name" value="DUF481"/>
    <property type="match status" value="1"/>
</dbReference>
<dbReference type="OrthoDB" id="5292716at2"/>
<dbReference type="EMBL" id="BAET01000028">
    <property type="protein sequence ID" value="GAB56420.1"/>
    <property type="molecule type" value="Genomic_DNA"/>
</dbReference>
<reference evidence="2 3" key="2">
    <citation type="journal article" date="2017" name="Antonie Van Leeuwenhoek">
        <title>Rhizobium rhizosphaerae sp. nov., a novel species isolated from rice rhizosphere.</title>
        <authorList>
            <person name="Zhao J.J."/>
            <person name="Zhang J."/>
            <person name="Zhang R.J."/>
            <person name="Zhang C.W."/>
            <person name="Yin H.Q."/>
            <person name="Zhang X.X."/>
        </authorList>
    </citation>
    <scope>NUCLEOTIDE SEQUENCE [LARGE SCALE GENOMIC DNA]</scope>
    <source>
        <strain evidence="2 3">ACAM 611</strain>
    </source>
</reference>
<name>H5TDP3_9ALTE</name>
<evidence type="ECO:0008006" key="4">
    <source>
        <dbReference type="Google" id="ProtNLM"/>
    </source>
</evidence>